<evidence type="ECO:0000256" key="2">
    <source>
        <dbReference type="ARBA" id="ARBA00004687"/>
    </source>
</evidence>
<dbReference type="PANTHER" id="PTHR28533">
    <property type="entry name" value="PROTEIN PBN1"/>
    <property type="match status" value="1"/>
</dbReference>
<evidence type="ECO:0000256" key="5">
    <source>
        <dbReference type="ARBA" id="ARBA00022502"/>
    </source>
</evidence>
<accession>A0A0F4Z9G0</accession>
<evidence type="ECO:0000256" key="12">
    <source>
        <dbReference type="SAM" id="MobiDB-lite"/>
    </source>
</evidence>
<keyword evidence="8 11" id="KW-1133">Transmembrane helix</keyword>
<dbReference type="Pfam" id="PF08320">
    <property type="entry name" value="PIG-X"/>
    <property type="match status" value="1"/>
</dbReference>
<keyword evidence="7 11" id="KW-0256">Endoplasmic reticulum</keyword>
<dbReference type="PANTHER" id="PTHR28533:SF1">
    <property type="entry name" value="PROTEIN PBN1"/>
    <property type="match status" value="1"/>
</dbReference>
<protein>
    <recommendedName>
        <fullName evidence="4 11">Protein PBN1</fullName>
    </recommendedName>
</protein>
<evidence type="ECO:0000256" key="9">
    <source>
        <dbReference type="ARBA" id="ARBA00023136"/>
    </source>
</evidence>
<dbReference type="GO" id="GO:0000030">
    <property type="term" value="F:mannosyltransferase activity"/>
    <property type="evidence" value="ECO:0007669"/>
    <property type="project" value="TreeGrafter"/>
</dbReference>
<keyword evidence="14" id="KW-1185">Reference proteome</keyword>
<feature type="non-terminal residue" evidence="13">
    <location>
        <position position="507"/>
    </location>
</feature>
<dbReference type="GO" id="GO:1990529">
    <property type="term" value="C:glycosylphosphatidylinositol-mannosyltransferase I complex"/>
    <property type="evidence" value="ECO:0007669"/>
    <property type="project" value="TreeGrafter"/>
</dbReference>
<dbReference type="AlphaFoldDB" id="A0A0F4Z9G0"/>
<dbReference type="Proteomes" id="UP000033483">
    <property type="component" value="Unassembled WGS sequence"/>
</dbReference>
<comment type="caution">
    <text evidence="13">The sequence shown here is derived from an EMBL/GenBank/DDBJ whole genome shotgun (WGS) entry which is preliminary data.</text>
</comment>
<dbReference type="EMBL" id="LAEV01001982">
    <property type="protein sequence ID" value="KKA26761.1"/>
    <property type="molecule type" value="Genomic_DNA"/>
</dbReference>
<evidence type="ECO:0000313" key="14">
    <source>
        <dbReference type="Proteomes" id="UP000033483"/>
    </source>
</evidence>
<sequence>MRQRVTFVHPPEAAIDPDAITVKSHSLSAPDLSSAVREDRFTLGPADIPAVPAEILDRYQELHIRWAGADSYQTLEPFSSRVPPGLHVFFTPLQDPEVDTKTPSTADIPGLCKFVSSMFGSLNCSNPESFVQLPTERFPSSPAFQYYEPLESLETFSNYIKSYLCGPADTACENIDSVQDVSSLDISYDSISRSVKVTALSPLNKQPVSITAPSKGDHHRTEVGILTPGAPPNMKEGDIGMSGLLTVLKESKKPSPVLFSFPSRHKESKTHFSAKFLAPTGLHPTWQLKFSSSNSPLSDAACSPHAYLTLPRSVFADRYQLADELFVQSKNISSLRFMSSPVDLEQPEYTTLSWGSTVLLELAPPTDGRDSEWTAEIPLHLRYLKPSASGYTTLQVPYPAVFWACNANEGMAFSTNPFDRTNLGYDSMFDPRTVFWHMSPEPAPGTLVLTSKITVPVLKMESSKWVELGTALAVGAGFLWVLWCLFAGVSAGKKAAAKAAKKDEKKA</sequence>
<evidence type="ECO:0000256" key="7">
    <source>
        <dbReference type="ARBA" id="ARBA00022824"/>
    </source>
</evidence>
<dbReference type="InterPro" id="IPR042322">
    <property type="entry name" value="Pbn1"/>
</dbReference>
<comment type="similarity">
    <text evidence="3 11">Belongs to the PIGX family.</text>
</comment>
<dbReference type="UniPathway" id="UPA00196"/>
<evidence type="ECO:0000256" key="1">
    <source>
        <dbReference type="ARBA" id="ARBA00004643"/>
    </source>
</evidence>
<comment type="subcellular location">
    <subcellularLocation>
        <location evidence="11">Endoplasmic reticulum membrane</location>
        <topology evidence="11">Single-pass membrane protein</topology>
    </subcellularLocation>
    <subcellularLocation>
        <location evidence="1">Endoplasmic reticulum membrane</location>
        <topology evidence="1">Single-pass type III membrane protein</topology>
    </subcellularLocation>
</comment>
<evidence type="ECO:0000256" key="6">
    <source>
        <dbReference type="ARBA" id="ARBA00022692"/>
    </source>
</evidence>
<evidence type="ECO:0000256" key="10">
    <source>
        <dbReference type="ARBA" id="ARBA00023180"/>
    </source>
</evidence>
<name>A0A0F4Z9G0_9PEZI</name>
<dbReference type="GO" id="GO:0005789">
    <property type="term" value="C:endoplasmic reticulum membrane"/>
    <property type="evidence" value="ECO:0007669"/>
    <property type="project" value="UniProtKB-SubCell"/>
</dbReference>
<evidence type="ECO:0000256" key="8">
    <source>
        <dbReference type="ARBA" id="ARBA00022989"/>
    </source>
</evidence>
<evidence type="ECO:0000256" key="11">
    <source>
        <dbReference type="RuleBase" id="RU366056"/>
    </source>
</evidence>
<organism evidence="13 14">
    <name type="scientific">Thielaviopsis punctulata</name>
    <dbReference type="NCBI Taxonomy" id="72032"/>
    <lineage>
        <taxon>Eukaryota</taxon>
        <taxon>Fungi</taxon>
        <taxon>Dikarya</taxon>
        <taxon>Ascomycota</taxon>
        <taxon>Pezizomycotina</taxon>
        <taxon>Sordariomycetes</taxon>
        <taxon>Hypocreomycetidae</taxon>
        <taxon>Microascales</taxon>
        <taxon>Ceratocystidaceae</taxon>
        <taxon>Thielaviopsis</taxon>
    </lineage>
</organism>
<keyword evidence="5 11" id="KW-0337">GPI-anchor biosynthesis</keyword>
<feature type="region of interest" description="Disordered" evidence="12">
    <location>
        <begin position="208"/>
        <end position="232"/>
    </location>
</feature>
<proteinExistence type="inferred from homology"/>
<evidence type="ECO:0000256" key="4">
    <source>
        <dbReference type="ARBA" id="ARBA00020410"/>
    </source>
</evidence>
<gene>
    <name evidence="13" type="ORF">TD95_001702</name>
</gene>
<keyword evidence="6 11" id="KW-0812">Transmembrane</keyword>
<evidence type="ECO:0000313" key="13">
    <source>
        <dbReference type="EMBL" id="KKA26761.1"/>
    </source>
</evidence>
<comment type="pathway">
    <text evidence="2 11">Glycolipid biosynthesis; glycosylphosphatidylinositol-anchor biosynthesis.</text>
</comment>
<dbReference type="SMART" id="SM00780">
    <property type="entry name" value="PIG-X"/>
    <property type="match status" value="1"/>
</dbReference>
<reference evidence="13 14" key="1">
    <citation type="submission" date="2015-03" db="EMBL/GenBank/DDBJ databases">
        <authorList>
            <person name="Radwan O."/>
            <person name="Al-Naeli F.A."/>
            <person name="Rendon G.A."/>
            <person name="Fields C."/>
        </authorList>
    </citation>
    <scope>NUCLEOTIDE SEQUENCE [LARGE SCALE GENOMIC DNA]</scope>
    <source>
        <strain evidence="13">CR-DP1</strain>
    </source>
</reference>
<dbReference type="GO" id="GO:0006506">
    <property type="term" value="P:GPI anchor biosynthetic process"/>
    <property type="evidence" value="ECO:0007669"/>
    <property type="project" value="UniProtKB-UniPathway"/>
</dbReference>
<feature type="transmembrane region" description="Helical" evidence="11">
    <location>
        <begin position="468"/>
        <end position="492"/>
    </location>
</feature>
<keyword evidence="9 11" id="KW-0472">Membrane</keyword>
<comment type="function">
    <text evidence="11">Required for proper folding and/or the stability of a subset of proteins in the endoplasmic reticulum. Component of glycosylphosphatidylinositol-mannosyltransferase 1 which transfers the first of the 4 mannoses in the GPI-anchor precursors during GPI-anchor biosynthesis. Probably acts by stabilizing the mannosyltransferase GPI14.</text>
</comment>
<keyword evidence="10" id="KW-0325">Glycoprotein</keyword>
<dbReference type="OrthoDB" id="5546453at2759"/>
<dbReference type="InterPro" id="IPR013233">
    <property type="entry name" value="PIG-X/PBN1"/>
</dbReference>
<evidence type="ECO:0000256" key="3">
    <source>
        <dbReference type="ARBA" id="ARBA00010345"/>
    </source>
</evidence>